<accession>A0A072VB16</accession>
<dbReference type="Proteomes" id="UP000002051">
    <property type="component" value="Chromosome 2"/>
</dbReference>
<dbReference type="HOGENOM" id="CLU_2797740_0_0_1"/>
<proteinExistence type="predicted"/>
<keyword evidence="3" id="KW-1185">Reference proteome</keyword>
<protein>
    <submittedName>
        <fullName evidence="1 2">Uncharacterized protein</fullName>
    </submittedName>
</protein>
<dbReference type="EMBL" id="CM001218">
    <property type="protein sequence ID" value="KEH38796.1"/>
    <property type="molecule type" value="Genomic_DNA"/>
</dbReference>
<organism evidence="1 3">
    <name type="scientific">Medicago truncatula</name>
    <name type="common">Barrel medic</name>
    <name type="synonym">Medicago tribuloides</name>
    <dbReference type="NCBI Taxonomy" id="3880"/>
    <lineage>
        <taxon>Eukaryota</taxon>
        <taxon>Viridiplantae</taxon>
        <taxon>Streptophyta</taxon>
        <taxon>Embryophyta</taxon>
        <taxon>Tracheophyta</taxon>
        <taxon>Spermatophyta</taxon>
        <taxon>Magnoliopsida</taxon>
        <taxon>eudicotyledons</taxon>
        <taxon>Gunneridae</taxon>
        <taxon>Pentapetalae</taxon>
        <taxon>rosids</taxon>
        <taxon>fabids</taxon>
        <taxon>Fabales</taxon>
        <taxon>Fabaceae</taxon>
        <taxon>Papilionoideae</taxon>
        <taxon>50 kb inversion clade</taxon>
        <taxon>NPAAA clade</taxon>
        <taxon>Hologalegina</taxon>
        <taxon>IRL clade</taxon>
        <taxon>Trifolieae</taxon>
        <taxon>Medicago</taxon>
    </lineage>
</organism>
<reference evidence="2" key="3">
    <citation type="submission" date="2015-04" db="UniProtKB">
        <authorList>
            <consortium name="EnsemblPlants"/>
        </authorList>
    </citation>
    <scope>IDENTIFICATION</scope>
    <source>
        <strain evidence="2">cv. Jemalong A17</strain>
    </source>
</reference>
<reference evidence="1 3" key="1">
    <citation type="journal article" date="2011" name="Nature">
        <title>The Medicago genome provides insight into the evolution of rhizobial symbioses.</title>
        <authorList>
            <person name="Young N.D."/>
            <person name="Debelle F."/>
            <person name="Oldroyd G.E."/>
            <person name="Geurts R."/>
            <person name="Cannon S.B."/>
            <person name="Udvardi M.K."/>
            <person name="Benedito V.A."/>
            <person name="Mayer K.F."/>
            <person name="Gouzy J."/>
            <person name="Schoof H."/>
            <person name="Van de Peer Y."/>
            <person name="Proost S."/>
            <person name="Cook D.R."/>
            <person name="Meyers B.C."/>
            <person name="Spannagl M."/>
            <person name="Cheung F."/>
            <person name="De Mita S."/>
            <person name="Krishnakumar V."/>
            <person name="Gundlach H."/>
            <person name="Zhou S."/>
            <person name="Mudge J."/>
            <person name="Bharti A.K."/>
            <person name="Murray J.D."/>
            <person name="Naoumkina M.A."/>
            <person name="Rosen B."/>
            <person name="Silverstein K.A."/>
            <person name="Tang H."/>
            <person name="Rombauts S."/>
            <person name="Zhao P.X."/>
            <person name="Zhou P."/>
            <person name="Barbe V."/>
            <person name="Bardou P."/>
            <person name="Bechner M."/>
            <person name="Bellec A."/>
            <person name="Berger A."/>
            <person name="Berges H."/>
            <person name="Bidwell S."/>
            <person name="Bisseling T."/>
            <person name="Choisne N."/>
            <person name="Couloux A."/>
            <person name="Denny R."/>
            <person name="Deshpande S."/>
            <person name="Dai X."/>
            <person name="Doyle J.J."/>
            <person name="Dudez A.M."/>
            <person name="Farmer A.D."/>
            <person name="Fouteau S."/>
            <person name="Franken C."/>
            <person name="Gibelin C."/>
            <person name="Gish J."/>
            <person name="Goldstein S."/>
            <person name="Gonzalez A.J."/>
            <person name="Green P.J."/>
            <person name="Hallab A."/>
            <person name="Hartog M."/>
            <person name="Hua A."/>
            <person name="Humphray S.J."/>
            <person name="Jeong D.H."/>
            <person name="Jing Y."/>
            <person name="Jocker A."/>
            <person name="Kenton S.M."/>
            <person name="Kim D.J."/>
            <person name="Klee K."/>
            <person name="Lai H."/>
            <person name="Lang C."/>
            <person name="Lin S."/>
            <person name="Macmil S.L."/>
            <person name="Magdelenat G."/>
            <person name="Matthews L."/>
            <person name="McCorrison J."/>
            <person name="Monaghan E.L."/>
            <person name="Mun J.H."/>
            <person name="Najar F.Z."/>
            <person name="Nicholson C."/>
            <person name="Noirot C."/>
            <person name="O'Bleness M."/>
            <person name="Paule C.R."/>
            <person name="Poulain J."/>
            <person name="Prion F."/>
            <person name="Qin B."/>
            <person name="Qu C."/>
            <person name="Retzel E.F."/>
            <person name="Riddle C."/>
            <person name="Sallet E."/>
            <person name="Samain S."/>
            <person name="Samson N."/>
            <person name="Sanders I."/>
            <person name="Saurat O."/>
            <person name="Scarpelli C."/>
            <person name="Schiex T."/>
            <person name="Segurens B."/>
            <person name="Severin A.J."/>
            <person name="Sherrier D.J."/>
            <person name="Shi R."/>
            <person name="Sims S."/>
            <person name="Singer S.R."/>
            <person name="Sinharoy S."/>
            <person name="Sterck L."/>
            <person name="Viollet A."/>
            <person name="Wang B.B."/>
            <person name="Wang K."/>
            <person name="Wang M."/>
            <person name="Wang X."/>
            <person name="Warfsmann J."/>
            <person name="Weissenbach J."/>
            <person name="White D.D."/>
            <person name="White J.D."/>
            <person name="Wiley G.B."/>
            <person name="Wincker P."/>
            <person name="Xing Y."/>
            <person name="Yang L."/>
            <person name="Yao Z."/>
            <person name="Ying F."/>
            <person name="Zhai J."/>
            <person name="Zhou L."/>
            <person name="Zuber A."/>
            <person name="Denarie J."/>
            <person name="Dixon R.A."/>
            <person name="May G.D."/>
            <person name="Schwartz D.C."/>
            <person name="Rogers J."/>
            <person name="Quetier F."/>
            <person name="Town C.D."/>
            <person name="Roe B.A."/>
        </authorList>
    </citation>
    <scope>NUCLEOTIDE SEQUENCE [LARGE SCALE GENOMIC DNA]</scope>
    <source>
        <strain evidence="1">A17</strain>
        <strain evidence="2 3">cv. Jemalong A17</strain>
    </source>
</reference>
<dbReference type="AlphaFoldDB" id="A0A072VB16"/>
<name>A0A072VB16_MEDTR</name>
<evidence type="ECO:0000313" key="2">
    <source>
        <dbReference type="EnsemblPlants" id="KEH38796"/>
    </source>
</evidence>
<evidence type="ECO:0000313" key="1">
    <source>
        <dbReference type="EMBL" id="KEH38796.1"/>
    </source>
</evidence>
<reference evidence="1 3" key="2">
    <citation type="journal article" date="2014" name="BMC Genomics">
        <title>An improved genome release (version Mt4.0) for the model legume Medicago truncatula.</title>
        <authorList>
            <person name="Tang H."/>
            <person name="Krishnakumar V."/>
            <person name="Bidwell S."/>
            <person name="Rosen B."/>
            <person name="Chan A."/>
            <person name="Zhou S."/>
            <person name="Gentzbittel L."/>
            <person name="Childs K.L."/>
            <person name="Yandell M."/>
            <person name="Gundlach H."/>
            <person name="Mayer K.F."/>
            <person name="Schwartz D.C."/>
            <person name="Town C.D."/>
        </authorList>
    </citation>
    <scope>GENOME REANNOTATION</scope>
    <source>
        <strain evidence="1">A17</strain>
        <strain evidence="2 3">cv. Jemalong A17</strain>
    </source>
</reference>
<evidence type="ECO:0000313" key="3">
    <source>
        <dbReference type="Proteomes" id="UP000002051"/>
    </source>
</evidence>
<sequence>MVAIGVVFRDHLARFIGGYAENIGLGSSILAENIGFIMFTTEKSYNQGWNNLWVESVSQVVVMNVNSK</sequence>
<gene>
    <name evidence="1" type="ordered locus">MTR_2g080060</name>
</gene>
<dbReference type="EnsemblPlants" id="KEH38796">
    <property type="protein sequence ID" value="KEH38796"/>
    <property type="gene ID" value="MTR_2g080060"/>
</dbReference>